<dbReference type="STRING" id="2018661.A0A2A2KF68"/>
<proteinExistence type="inferred from homology"/>
<dbReference type="AlphaFoldDB" id="A0A2A2KF68"/>
<evidence type="ECO:0000256" key="3">
    <source>
        <dbReference type="ARBA" id="ARBA00022840"/>
    </source>
</evidence>
<dbReference type="PROSITE" id="PS01036">
    <property type="entry name" value="HSP70_3"/>
    <property type="match status" value="1"/>
</dbReference>
<dbReference type="PROSITE" id="PS00297">
    <property type="entry name" value="HSP70_1"/>
    <property type="match status" value="1"/>
</dbReference>
<dbReference type="FunFam" id="3.90.640.10:FF:000010">
    <property type="entry name" value="heat shock 70 kDa protein 14"/>
    <property type="match status" value="1"/>
</dbReference>
<name>A0A2A2KF68_9BILA</name>
<dbReference type="InterPro" id="IPR043129">
    <property type="entry name" value="ATPase_NBD"/>
</dbReference>
<dbReference type="GO" id="GO:0140662">
    <property type="term" value="F:ATP-dependent protein folding chaperone"/>
    <property type="evidence" value="ECO:0007669"/>
    <property type="project" value="InterPro"/>
</dbReference>
<dbReference type="EMBL" id="LIAE01008774">
    <property type="protein sequence ID" value="PAV72491.1"/>
    <property type="molecule type" value="Genomic_DNA"/>
</dbReference>
<sequence length="1077" mass="123023">MVCVGIDLGTTYSCVSIMENGRPKAIHQKDGNYIVPSVVAYLNGEILVGNVALESNIGIDMKNILYDSKRLIGHQFLYNLPVAESRQLWSFDVETRKRCAGYVLNKGTNDDKFLKPEEVSAEILKYLKSCAENYLDQEIKDVVVTVPAFFSKDQRSATKRAVKEAGLSLKRLLHEPNAAAMAYNELHKLGNSQVMVFDFGGGTLDVSILQLNGTDIKINAITGDNQLGGQDFDGRIMNYAIDEFRKTSKYDIRQSPKFIQKLRTECRKAKESLSHTATSYNIHVEMDENDEVNVELTRDKFNDLCSDFFKRAMNKVDEAINSSRISVDAIDYVLLVGGSAKILRVKELLEKKFGKEKLKDDFDPDTIIANGAAIVGEAIEKASQFDKNVCINEKEAKESNNPRDGSPPTEEMDDPEDNNAIESLRDFPVMRFDLESMCLKINDSIAIDIGTSSCKIAVCKNGEVNMIKLESIGSYLIPTYLAYKDYKWLFGDEIREMSASSSNIHDIRWLLGKSDREVRDAKKSYAFKLCGTQPNDEIATFEIQWAERSEDDYSNWRKRVSRVKTVKADEALHVLLREFIWIAYHFVKFPATVAVTIPANSDQKYIELVEKIVKDAIRSCCGELFPKQSLNIMDHNLDDYEYQPVKQNAGRLKKLRFTTTPFEDVWLNFRTTNEETMLIEEAIAVAAGYAPSLNLHDKGDAVLVFNMGARYLQVAPYFMRKETDYCMIFKIFGVDTTIKEDFGGDYINELISEKLIEKITMKNDGKRPYISNGDQNRLKNACEKAKCELSISDQVEINLPQLYTKNETLFYDQNDVYDFNEIFKREEIEGFYREELHNCIKELKNEYLEKHSIDFRYILLAGGSTKLPLITELFRQEFTESSIQNSIDVYEVAAKGAASIVSEAARISRRMMHCDTIFEITKNLTNLSVSGSSSTKSNTPANRTLDIPVQKNVYEWKKYIKRKALYVPLINLEKYEFENVVDDLPVDGNYNLRIMKHRIDHSKDDKFGETFKFTFTGKINISFTLGRSTITNARPGKFVITGTFPNSDETYEYTFEPDIELKEEEWKQCSMDIFELL</sequence>
<dbReference type="CDD" id="cd24028">
    <property type="entry name" value="ASKHA_NBD_HSP70_HSPA1-like"/>
    <property type="match status" value="1"/>
</dbReference>
<evidence type="ECO:0000256" key="1">
    <source>
        <dbReference type="ARBA" id="ARBA00007381"/>
    </source>
</evidence>
<dbReference type="PROSITE" id="PS00329">
    <property type="entry name" value="HSP70_2"/>
    <property type="match status" value="1"/>
</dbReference>
<feature type="compositionally biased region" description="Acidic residues" evidence="5">
    <location>
        <begin position="410"/>
        <end position="419"/>
    </location>
</feature>
<protein>
    <submittedName>
        <fullName evidence="6">Uncharacterized protein</fullName>
    </submittedName>
</protein>
<gene>
    <name evidence="6" type="ORF">WR25_05901</name>
</gene>
<dbReference type="FunFam" id="3.30.420.40:FF:000046">
    <property type="entry name" value="Chaperone protein HscA"/>
    <property type="match status" value="1"/>
</dbReference>
<dbReference type="InterPro" id="IPR013126">
    <property type="entry name" value="Hsp_70_fam"/>
</dbReference>
<evidence type="ECO:0000256" key="4">
    <source>
        <dbReference type="ARBA" id="ARBA00023186"/>
    </source>
</evidence>
<keyword evidence="7" id="KW-1185">Reference proteome</keyword>
<evidence type="ECO:0000256" key="5">
    <source>
        <dbReference type="SAM" id="MobiDB-lite"/>
    </source>
</evidence>
<keyword evidence="4" id="KW-0143">Chaperone</keyword>
<dbReference type="PANTHER" id="PTHR19375">
    <property type="entry name" value="HEAT SHOCK PROTEIN 70KDA"/>
    <property type="match status" value="1"/>
</dbReference>
<accession>A0A2A2KF68</accession>
<dbReference type="Gene3D" id="3.90.640.10">
    <property type="entry name" value="Actin, Chain A, domain 4"/>
    <property type="match status" value="2"/>
</dbReference>
<dbReference type="Gene3D" id="3.30.420.40">
    <property type="match status" value="3"/>
</dbReference>
<dbReference type="GO" id="GO:0006950">
    <property type="term" value="P:response to stress"/>
    <property type="evidence" value="ECO:0007669"/>
    <property type="project" value="UniProtKB-ARBA"/>
</dbReference>
<dbReference type="SUPFAM" id="SSF53067">
    <property type="entry name" value="Actin-like ATPase domain"/>
    <property type="match status" value="4"/>
</dbReference>
<comment type="similarity">
    <text evidence="1">Belongs to the heat shock protein 70 family.</text>
</comment>
<dbReference type="EMBL" id="LIAE01008774">
    <property type="protein sequence ID" value="PAV72489.1"/>
    <property type="molecule type" value="Genomic_DNA"/>
</dbReference>
<dbReference type="Pfam" id="PF00012">
    <property type="entry name" value="HSP70"/>
    <property type="match status" value="3"/>
</dbReference>
<dbReference type="GO" id="GO:0005524">
    <property type="term" value="F:ATP binding"/>
    <property type="evidence" value="ECO:0007669"/>
    <property type="project" value="UniProtKB-KW"/>
</dbReference>
<evidence type="ECO:0000256" key="2">
    <source>
        <dbReference type="ARBA" id="ARBA00022741"/>
    </source>
</evidence>
<organism evidence="6 7">
    <name type="scientific">Diploscapter pachys</name>
    <dbReference type="NCBI Taxonomy" id="2018661"/>
    <lineage>
        <taxon>Eukaryota</taxon>
        <taxon>Metazoa</taxon>
        <taxon>Ecdysozoa</taxon>
        <taxon>Nematoda</taxon>
        <taxon>Chromadorea</taxon>
        <taxon>Rhabditida</taxon>
        <taxon>Rhabditina</taxon>
        <taxon>Rhabditomorpha</taxon>
        <taxon>Rhabditoidea</taxon>
        <taxon>Rhabditidae</taxon>
        <taxon>Diploscapter</taxon>
    </lineage>
</organism>
<dbReference type="InterPro" id="IPR018181">
    <property type="entry name" value="Heat_shock_70_CS"/>
</dbReference>
<evidence type="ECO:0000313" key="6">
    <source>
        <dbReference type="EMBL" id="PAV72489.1"/>
    </source>
</evidence>
<feature type="region of interest" description="Disordered" evidence="5">
    <location>
        <begin position="393"/>
        <end position="419"/>
    </location>
</feature>
<keyword evidence="3" id="KW-0067">ATP-binding</keyword>
<keyword evidence="2" id="KW-0547">Nucleotide-binding</keyword>
<dbReference type="PRINTS" id="PR00301">
    <property type="entry name" value="HEATSHOCK70"/>
</dbReference>
<dbReference type="Proteomes" id="UP000218231">
    <property type="component" value="Unassembled WGS sequence"/>
</dbReference>
<comment type="caution">
    <text evidence="6">The sequence shown here is derived from an EMBL/GenBank/DDBJ whole genome shotgun (WGS) entry which is preliminary data.</text>
</comment>
<evidence type="ECO:0000313" key="7">
    <source>
        <dbReference type="Proteomes" id="UP000218231"/>
    </source>
</evidence>
<reference evidence="6 7" key="1">
    <citation type="journal article" date="2017" name="Curr. Biol.">
        <title>Genome architecture and evolution of a unichromosomal asexual nematode.</title>
        <authorList>
            <person name="Fradin H."/>
            <person name="Zegar C."/>
            <person name="Gutwein M."/>
            <person name="Lucas J."/>
            <person name="Kovtun M."/>
            <person name="Corcoran D."/>
            <person name="Baugh L.R."/>
            <person name="Kiontke K."/>
            <person name="Gunsalus K."/>
            <person name="Fitch D.H."/>
            <person name="Piano F."/>
        </authorList>
    </citation>
    <scope>NUCLEOTIDE SEQUENCE [LARGE SCALE GENOMIC DNA]</scope>
    <source>
        <strain evidence="6">PF1309</strain>
    </source>
</reference>